<gene>
    <name evidence="1" type="ORF">ACFPYI_14415</name>
</gene>
<protein>
    <recommendedName>
        <fullName evidence="3">DUF4625 domain-containing protein</fullName>
    </recommendedName>
</protein>
<evidence type="ECO:0000313" key="2">
    <source>
        <dbReference type="Proteomes" id="UP001596099"/>
    </source>
</evidence>
<dbReference type="Proteomes" id="UP001596099">
    <property type="component" value="Unassembled WGS sequence"/>
</dbReference>
<comment type="caution">
    <text evidence="1">The sequence shown here is derived from an EMBL/GenBank/DDBJ whole genome shotgun (WGS) entry which is preliminary data.</text>
</comment>
<evidence type="ECO:0000313" key="1">
    <source>
        <dbReference type="EMBL" id="MFC5972530.1"/>
    </source>
</evidence>
<sequence>MRTLHALLVCCCLLAGCVSGVGSPETAPVAETANGSVYTADSGGSVSASASFEAVRELRVAPANVSAWPGDHDAVTVESSSFSPRQSAQVDTLPPYHLWDAPTDVDATFRFDISESAAPGDYRFTVTAWDDGNHSHESGTTETVVIRVTEDESPREMGATATVR</sequence>
<dbReference type="PROSITE" id="PS51257">
    <property type="entry name" value="PROKAR_LIPOPROTEIN"/>
    <property type="match status" value="1"/>
</dbReference>
<name>A0ABD5RPQ8_9EURY</name>
<dbReference type="AlphaFoldDB" id="A0ABD5RPQ8"/>
<evidence type="ECO:0008006" key="3">
    <source>
        <dbReference type="Google" id="ProtNLM"/>
    </source>
</evidence>
<organism evidence="1 2">
    <name type="scientific">Halomarina salina</name>
    <dbReference type="NCBI Taxonomy" id="1872699"/>
    <lineage>
        <taxon>Archaea</taxon>
        <taxon>Methanobacteriati</taxon>
        <taxon>Methanobacteriota</taxon>
        <taxon>Stenosarchaea group</taxon>
        <taxon>Halobacteria</taxon>
        <taxon>Halobacteriales</taxon>
        <taxon>Natronomonadaceae</taxon>
        <taxon>Halomarina</taxon>
    </lineage>
</organism>
<keyword evidence="2" id="KW-1185">Reference proteome</keyword>
<proteinExistence type="predicted"/>
<accession>A0ABD5RPQ8</accession>
<dbReference type="EMBL" id="JBHSQH010000001">
    <property type="protein sequence ID" value="MFC5972530.1"/>
    <property type="molecule type" value="Genomic_DNA"/>
</dbReference>
<reference evidence="1 2" key="1">
    <citation type="journal article" date="2019" name="Int. J. Syst. Evol. Microbiol.">
        <title>The Global Catalogue of Microorganisms (GCM) 10K type strain sequencing project: providing services to taxonomists for standard genome sequencing and annotation.</title>
        <authorList>
            <consortium name="The Broad Institute Genomics Platform"/>
            <consortium name="The Broad Institute Genome Sequencing Center for Infectious Disease"/>
            <person name="Wu L."/>
            <person name="Ma J."/>
        </authorList>
    </citation>
    <scope>NUCLEOTIDE SEQUENCE [LARGE SCALE GENOMIC DNA]</scope>
    <source>
        <strain evidence="1 2">CGMCC 1.12543</strain>
    </source>
</reference>
<dbReference type="RefSeq" id="WP_247415973.1">
    <property type="nucleotide sequence ID" value="NZ_JALLGW010000001.1"/>
</dbReference>